<protein>
    <submittedName>
        <fullName evidence="1">POP4 domain-containing protein</fullName>
    </submittedName>
</protein>
<reference evidence="1" key="1">
    <citation type="submission" date="2019-11" db="UniProtKB">
        <authorList>
            <consortium name="WormBaseParasite"/>
        </authorList>
    </citation>
    <scope>IDENTIFICATION</scope>
</reference>
<sequence>MQNFIRLKQVVGRRTTNAKCRITVVDSQGWRVSGAAARLRRYRFHWLTDCWLAHRCFPLASVVSRLLSARTNAHANALTHTIAHLAGVTPLINGCDDVCNHGRVSRLCPRIVVAGDQARECNFFCLNAILLGPTASVTLLCAK</sequence>
<dbReference type="AlphaFoldDB" id="A0A5K3FXY5"/>
<accession>A0A5K3FXY5</accession>
<dbReference type="WBParaSite" id="MCU_013042-RA">
    <property type="protein sequence ID" value="MCU_013042-RA"/>
    <property type="gene ID" value="MCU_013042"/>
</dbReference>
<evidence type="ECO:0000313" key="1">
    <source>
        <dbReference type="WBParaSite" id="MCU_013042-RA"/>
    </source>
</evidence>
<name>A0A5K3FXY5_MESCO</name>
<organism evidence="1">
    <name type="scientific">Mesocestoides corti</name>
    <name type="common">Flatworm</name>
    <dbReference type="NCBI Taxonomy" id="53468"/>
    <lineage>
        <taxon>Eukaryota</taxon>
        <taxon>Metazoa</taxon>
        <taxon>Spiralia</taxon>
        <taxon>Lophotrochozoa</taxon>
        <taxon>Platyhelminthes</taxon>
        <taxon>Cestoda</taxon>
        <taxon>Eucestoda</taxon>
        <taxon>Cyclophyllidea</taxon>
        <taxon>Mesocestoididae</taxon>
        <taxon>Mesocestoides</taxon>
    </lineage>
</organism>
<proteinExistence type="predicted"/>